<feature type="domain" description="Core-binding (CB)" evidence="7">
    <location>
        <begin position="26"/>
        <end position="98"/>
    </location>
</feature>
<dbReference type="InterPro" id="IPR004107">
    <property type="entry name" value="Integrase_SAM-like_N"/>
</dbReference>
<comment type="similarity">
    <text evidence="1">Belongs to the 'phage' integrase family.</text>
</comment>
<dbReference type="OrthoDB" id="9801717at2"/>
<evidence type="ECO:0000259" key="6">
    <source>
        <dbReference type="PROSITE" id="PS51898"/>
    </source>
</evidence>
<dbReference type="RefSeq" id="WP_128201515.1">
    <property type="nucleotide sequence ID" value="NZ_SACT01000014.1"/>
</dbReference>
<accession>A0A3S3S7W7</accession>
<organism evidence="8 9">
    <name type="scientific">Rubrivivax albus</name>
    <dbReference type="NCBI Taxonomy" id="2499835"/>
    <lineage>
        <taxon>Bacteria</taxon>
        <taxon>Pseudomonadati</taxon>
        <taxon>Pseudomonadota</taxon>
        <taxon>Betaproteobacteria</taxon>
        <taxon>Burkholderiales</taxon>
        <taxon>Sphaerotilaceae</taxon>
        <taxon>Rubrivivax</taxon>
    </lineage>
</organism>
<evidence type="ECO:0000259" key="7">
    <source>
        <dbReference type="PROSITE" id="PS51900"/>
    </source>
</evidence>
<dbReference type="PANTHER" id="PTHR30349:SF41">
    <property type="entry name" value="INTEGRASE_RECOMBINASE PROTEIN MJ0367-RELATED"/>
    <property type="match status" value="1"/>
</dbReference>
<dbReference type="PROSITE" id="PS51900">
    <property type="entry name" value="CB"/>
    <property type="match status" value="1"/>
</dbReference>
<keyword evidence="3 5" id="KW-0238">DNA-binding</keyword>
<dbReference type="Pfam" id="PF02899">
    <property type="entry name" value="Phage_int_SAM_1"/>
    <property type="match status" value="1"/>
</dbReference>
<evidence type="ECO:0000256" key="1">
    <source>
        <dbReference type="ARBA" id="ARBA00008857"/>
    </source>
</evidence>
<dbReference type="PROSITE" id="PS51898">
    <property type="entry name" value="TYR_RECOMBINASE"/>
    <property type="match status" value="1"/>
</dbReference>
<gene>
    <name evidence="8" type="ORF">ENE75_23900</name>
</gene>
<evidence type="ECO:0000313" key="9">
    <source>
        <dbReference type="Proteomes" id="UP000288178"/>
    </source>
</evidence>
<dbReference type="InterPro" id="IPR044068">
    <property type="entry name" value="CB"/>
</dbReference>
<keyword evidence="9" id="KW-1185">Reference proteome</keyword>
<dbReference type="EMBL" id="SACT01000014">
    <property type="protein sequence ID" value="RVT47686.1"/>
    <property type="molecule type" value="Genomic_DNA"/>
</dbReference>
<dbReference type="AlphaFoldDB" id="A0A3S3S7W7"/>
<feature type="domain" description="Tyr recombinase" evidence="6">
    <location>
        <begin position="121"/>
        <end position="310"/>
    </location>
</feature>
<protein>
    <submittedName>
        <fullName evidence="8">Integrase</fullName>
    </submittedName>
</protein>
<comment type="caution">
    <text evidence="8">The sequence shown here is derived from an EMBL/GenBank/DDBJ whole genome shotgun (WGS) entry which is preliminary data.</text>
</comment>
<evidence type="ECO:0000256" key="2">
    <source>
        <dbReference type="ARBA" id="ARBA00022908"/>
    </source>
</evidence>
<evidence type="ECO:0000313" key="8">
    <source>
        <dbReference type="EMBL" id="RVT47686.1"/>
    </source>
</evidence>
<dbReference type="GO" id="GO:0015074">
    <property type="term" value="P:DNA integration"/>
    <property type="evidence" value="ECO:0007669"/>
    <property type="project" value="UniProtKB-KW"/>
</dbReference>
<dbReference type="Gene3D" id="1.10.443.10">
    <property type="entry name" value="Intergrase catalytic core"/>
    <property type="match status" value="1"/>
</dbReference>
<keyword evidence="2" id="KW-0229">DNA integration</keyword>
<dbReference type="Pfam" id="PF00589">
    <property type="entry name" value="Phage_integrase"/>
    <property type="match status" value="1"/>
</dbReference>
<dbReference type="PANTHER" id="PTHR30349">
    <property type="entry name" value="PHAGE INTEGRASE-RELATED"/>
    <property type="match status" value="1"/>
</dbReference>
<evidence type="ECO:0000256" key="5">
    <source>
        <dbReference type="PROSITE-ProRule" id="PRU01248"/>
    </source>
</evidence>
<dbReference type="Proteomes" id="UP000288178">
    <property type="component" value="Unassembled WGS sequence"/>
</dbReference>
<dbReference type="InterPro" id="IPR013762">
    <property type="entry name" value="Integrase-like_cat_sf"/>
</dbReference>
<dbReference type="InterPro" id="IPR011010">
    <property type="entry name" value="DNA_brk_join_enz"/>
</dbReference>
<dbReference type="SUPFAM" id="SSF56349">
    <property type="entry name" value="DNA breaking-rejoining enzymes"/>
    <property type="match status" value="1"/>
</dbReference>
<dbReference type="InterPro" id="IPR050090">
    <property type="entry name" value="Tyrosine_recombinase_XerCD"/>
</dbReference>
<keyword evidence="4" id="KW-0233">DNA recombination</keyword>
<dbReference type="InterPro" id="IPR010998">
    <property type="entry name" value="Integrase_recombinase_N"/>
</dbReference>
<dbReference type="Gene3D" id="1.10.150.130">
    <property type="match status" value="1"/>
</dbReference>
<name>A0A3S3S7W7_9BURK</name>
<reference evidence="8 9" key="1">
    <citation type="submission" date="2019-01" db="EMBL/GenBank/DDBJ databases">
        <authorList>
            <person name="Chen W.-M."/>
        </authorList>
    </citation>
    <scope>NUCLEOTIDE SEQUENCE [LARGE SCALE GENOMIC DNA]</scope>
    <source>
        <strain evidence="8 9">ICH-3</strain>
    </source>
</reference>
<evidence type="ECO:0000256" key="3">
    <source>
        <dbReference type="ARBA" id="ARBA00023125"/>
    </source>
</evidence>
<sequence>MVNQVAIHHQVPVLYAASPAVAKRTGEFFAVSIRNLNTRKAYARAAADFSAWCELHGITDVRLVQPVHVAAYIEGLQSSAPSVKQRLAALRMLFDWLVIGQVMPTNPASSVRGPRHSVKKGKTPVLSAEEARALLDRIDTSTSIGLRDRALIGLMVYTFARVGAAIQMRIEDVYIQGRRTWVRLHEKGGKQHEMPCHHNLEAWLHEYIEGAQLGDAKDYLFRSAAGRTGRLSDTPMAQADVFRMVRRRAAAAGIRTRIGCHSFRATGITEYLRNGGKLEIAQQMANHESARTTGLYDRRTDQINLDEVERIVI</sequence>
<dbReference type="GO" id="GO:0003677">
    <property type="term" value="F:DNA binding"/>
    <property type="evidence" value="ECO:0007669"/>
    <property type="project" value="UniProtKB-UniRule"/>
</dbReference>
<evidence type="ECO:0000256" key="4">
    <source>
        <dbReference type="ARBA" id="ARBA00023172"/>
    </source>
</evidence>
<dbReference type="InterPro" id="IPR002104">
    <property type="entry name" value="Integrase_catalytic"/>
</dbReference>
<proteinExistence type="inferred from homology"/>
<dbReference type="GO" id="GO:0006310">
    <property type="term" value="P:DNA recombination"/>
    <property type="evidence" value="ECO:0007669"/>
    <property type="project" value="UniProtKB-KW"/>
</dbReference>